<sequence length="244" mass="28174">MAIRQKNAEPFRYHGDKNKAVLLIHGFTGSPTEMEPLGKYLHKKGFSVYCPLLSGHGTTPEEMEETTWKDWVGTAEATLKSLKEKYKEVYMVGFSMGGCITLYLSMKYEIQGIVSISAPIYLVDKKAYFTPILQYIRRFKEKKRKPNFNVPIFSYDKTPIKSVSSLLRLITLVKSNLSKVKHPILIIQGDEDNVVIPKSADYIYKNVKSHIKEIKFYQKRSHMITVENGRDEVFNQIYDFLSKI</sequence>
<dbReference type="RefSeq" id="WP_213168031.1">
    <property type="nucleotide sequence ID" value="NZ_CP058559.1"/>
</dbReference>
<dbReference type="KEGG" id="acae:HYG86_06150"/>
<feature type="binding site" evidence="2">
    <location>
        <position position="96"/>
    </location>
    <ligand>
        <name>substrate</name>
    </ligand>
</feature>
<feature type="domain" description="Serine aminopeptidase S33" evidence="3">
    <location>
        <begin position="17"/>
        <end position="142"/>
    </location>
</feature>
<dbReference type="InterPro" id="IPR022742">
    <property type="entry name" value="Hydrolase_4"/>
</dbReference>
<evidence type="ECO:0000313" key="4">
    <source>
        <dbReference type="EMBL" id="QNO14381.1"/>
    </source>
</evidence>
<feature type="active site" description="Charge relay system" evidence="1">
    <location>
        <position position="222"/>
    </location>
</feature>
<keyword evidence="4" id="KW-0378">Hydrolase</keyword>
<dbReference type="AlphaFoldDB" id="A0A7G9W6R9"/>
<gene>
    <name evidence="4" type="ORF">HYG86_06150</name>
</gene>
<evidence type="ECO:0000256" key="1">
    <source>
        <dbReference type="PIRSR" id="PIRSR017388-1"/>
    </source>
</evidence>
<dbReference type="PANTHER" id="PTHR11614">
    <property type="entry name" value="PHOSPHOLIPASE-RELATED"/>
    <property type="match status" value="1"/>
</dbReference>
<accession>A0A7G9W6R9</accession>
<organism evidence="4 5">
    <name type="scientific">Alkalicella caledoniensis</name>
    <dbReference type="NCBI Taxonomy" id="2731377"/>
    <lineage>
        <taxon>Bacteria</taxon>
        <taxon>Bacillati</taxon>
        <taxon>Bacillota</taxon>
        <taxon>Clostridia</taxon>
        <taxon>Eubacteriales</taxon>
        <taxon>Proteinivoracaceae</taxon>
        <taxon>Alkalicella</taxon>
    </lineage>
</organism>
<dbReference type="PIRSF" id="PIRSF017388">
    <property type="entry name" value="Esterase_lipase"/>
    <property type="match status" value="1"/>
</dbReference>
<dbReference type="Pfam" id="PF12146">
    <property type="entry name" value="Hydrolase_4"/>
    <property type="match status" value="2"/>
</dbReference>
<feature type="active site" description="Charge relay system" evidence="1">
    <location>
        <position position="192"/>
    </location>
</feature>
<feature type="binding site" evidence="2">
    <location>
        <position position="27"/>
    </location>
    <ligand>
        <name>substrate</name>
    </ligand>
</feature>
<reference evidence="4 5" key="1">
    <citation type="submission" date="2020-07" db="EMBL/GenBank/DDBJ databases">
        <title>Alkalicella. sp. LB2 genome.</title>
        <authorList>
            <person name="Postec A."/>
            <person name="Quemeneur M."/>
        </authorList>
    </citation>
    <scope>NUCLEOTIDE SEQUENCE [LARGE SCALE GENOMIC DNA]</scope>
    <source>
        <strain evidence="4 5">LB2</strain>
    </source>
</reference>
<evidence type="ECO:0000313" key="5">
    <source>
        <dbReference type="Proteomes" id="UP000516160"/>
    </source>
</evidence>
<dbReference type="SUPFAM" id="SSF53474">
    <property type="entry name" value="alpha/beta-Hydrolases"/>
    <property type="match status" value="1"/>
</dbReference>
<protein>
    <submittedName>
        <fullName evidence="4">Alpha/beta fold hydrolase</fullName>
    </submittedName>
</protein>
<dbReference type="InterPro" id="IPR051044">
    <property type="entry name" value="MAG_DAG_Lipase"/>
</dbReference>
<evidence type="ECO:0000256" key="2">
    <source>
        <dbReference type="PIRSR" id="PIRSR017388-2"/>
    </source>
</evidence>
<dbReference type="Proteomes" id="UP000516160">
    <property type="component" value="Chromosome"/>
</dbReference>
<evidence type="ECO:0000259" key="3">
    <source>
        <dbReference type="Pfam" id="PF12146"/>
    </source>
</evidence>
<dbReference type="GO" id="GO:0052689">
    <property type="term" value="F:carboxylic ester hydrolase activity"/>
    <property type="evidence" value="ECO:0007669"/>
    <property type="project" value="InterPro"/>
</dbReference>
<dbReference type="InterPro" id="IPR029058">
    <property type="entry name" value="AB_hydrolase_fold"/>
</dbReference>
<dbReference type="InterPro" id="IPR012354">
    <property type="entry name" value="Esterase_lipase"/>
</dbReference>
<dbReference type="Gene3D" id="3.40.50.1820">
    <property type="entry name" value="alpha/beta hydrolase"/>
    <property type="match status" value="1"/>
</dbReference>
<feature type="domain" description="Serine aminopeptidase S33" evidence="3">
    <location>
        <begin position="156"/>
        <end position="227"/>
    </location>
</feature>
<proteinExistence type="predicted"/>
<feature type="active site" description="Nucleophile" evidence="1">
    <location>
        <position position="95"/>
    </location>
</feature>
<dbReference type="EMBL" id="CP058559">
    <property type="protein sequence ID" value="QNO14381.1"/>
    <property type="molecule type" value="Genomic_DNA"/>
</dbReference>
<keyword evidence="5" id="KW-1185">Reference proteome</keyword>
<name>A0A7G9W6R9_ALKCA</name>